<organism evidence="2 3">
    <name type="scientific">Novosphingobium subterraneum</name>
    <dbReference type="NCBI Taxonomy" id="48936"/>
    <lineage>
        <taxon>Bacteria</taxon>
        <taxon>Pseudomonadati</taxon>
        <taxon>Pseudomonadota</taxon>
        <taxon>Alphaproteobacteria</taxon>
        <taxon>Sphingomonadales</taxon>
        <taxon>Sphingomonadaceae</taxon>
        <taxon>Novosphingobium</taxon>
    </lineage>
</organism>
<dbReference type="EMBL" id="JRVC01000001">
    <property type="protein sequence ID" value="KHS49350.1"/>
    <property type="molecule type" value="Genomic_DNA"/>
</dbReference>
<dbReference type="Proteomes" id="UP000031338">
    <property type="component" value="Unassembled WGS sequence"/>
</dbReference>
<gene>
    <name evidence="1" type="ORF">NJ75_00053</name>
    <name evidence="2" type="ORF">NJ75_00275</name>
</gene>
<accession>A0A0B9A2N1</accession>
<dbReference type="PATRIC" id="fig|48936.3.peg.282"/>
<dbReference type="RefSeq" id="WP_039330691.1">
    <property type="nucleotide sequence ID" value="NZ_JRVC01000001.1"/>
</dbReference>
<reference evidence="2 3" key="1">
    <citation type="submission" date="2014-10" db="EMBL/GenBank/DDBJ databases">
        <title>Draft genome sequence of Novosphingobium subterraneum DSM 12447.</title>
        <authorList>
            <person name="Gan H.M."/>
            <person name="Gan H.Y."/>
            <person name="Savka M.A."/>
        </authorList>
    </citation>
    <scope>NUCLEOTIDE SEQUENCE [LARGE SCALE GENOMIC DNA]</scope>
    <source>
        <strain evidence="2 3">DSM 12447</strain>
    </source>
</reference>
<dbReference type="AlphaFoldDB" id="A0A0B9A2N1"/>
<evidence type="ECO:0000313" key="1">
    <source>
        <dbReference type="EMBL" id="KHS49350.1"/>
    </source>
</evidence>
<protein>
    <submittedName>
        <fullName evidence="2">Uncharacterized protein</fullName>
    </submittedName>
</protein>
<dbReference type="STRING" id="48936.NJ75_00053"/>
<keyword evidence="3" id="KW-1185">Reference proteome</keyword>
<evidence type="ECO:0000313" key="2">
    <source>
        <dbReference type="EMBL" id="KHS49572.1"/>
    </source>
</evidence>
<comment type="caution">
    <text evidence="2">The sequence shown here is derived from an EMBL/GenBank/DDBJ whole genome shotgun (WGS) entry which is preliminary data.</text>
</comment>
<dbReference type="EMBL" id="JRVC01000001">
    <property type="protein sequence ID" value="KHS49572.1"/>
    <property type="molecule type" value="Genomic_DNA"/>
</dbReference>
<proteinExistence type="predicted"/>
<sequence>MTSASLDPRRRVLCGRANAERVAIRMSAKTGKSHAVVRTGNTLQPFCVMPTGENPPGAIELQVVVL</sequence>
<name>A0A0B9A2N1_9SPHN</name>
<evidence type="ECO:0000313" key="3">
    <source>
        <dbReference type="Proteomes" id="UP000031338"/>
    </source>
</evidence>